<dbReference type="AlphaFoldDB" id="A0A1F4XFB1"/>
<dbReference type="STRING" id="1797243.A2943_01075"/>
<dbReference type="PANTHER" id="PTHR30258">
    <property type="entry name" value="TYPE II SECRETION SYSTEM PROTEIN GSPE-RELATED"/>
    <property type="match status" value="1"/>
</dbReference>
<proteinExistence type="inferred from homology"/>
<dbReference type="Gene3D" id="3.30.450.90">
    <property type="match status" value="1"/>
</dbReference>
<dbReference type="Pfam" id="PF05157">
    <property type="entry name" value="MshEN"/>
    <property type="match status" value="1"/>
</dbReference>
<dbReference type="SUPFAM" id="SSF52540">
    <property type="entry name" value="P-loop containing nucleoside triphosphate hydrolases"/>
    <property type="match status" value="1"/>
</dbReference>
<evidence type="ECO:0000256" key="1">
    <source>
        <dbReference type="ARBA" id="ARBA00006611"/>
    </source>
</evidence>
<reference evidence="6 7" key="1">
    <citation type="journal article" date="2016" name="Nat. Commun.">
        <title>Thousands of microbial genomes shed light on interconnected biogeochemical processes in an aquifer system.</title>
        <authorList>
            <person name="Anantharaman K."/>
            <person name="Brown C.T."/>
            <person name="Hug L.A."/>
            <person name="Sharon I."/>
            <person name="Castelle C.J."/>
            <person name="Probst A.J."/>
            <person name="Thomas B.C."/>
            <person name="Singh A."/>
            <person name="Wilkins M.J."/>
            <person name="Karaoz U."/>
            <person name="Brodie E.L."/>
            <person name="Williams K.H."/>
            <person name="Hubbard S.S."/>
            <person name="Banfield J.F."/>
        </authorList>
    </citation>
    <scope>NUCLEOTIDE SEQUENCE [LARGE SCALE GENOMIC DNA]</scope>
</reference>
<evidence type="ECO:0008006" key="8">
    <source>
        <dbReference type="Google" id="ProtNLM"/>
    </source>
</evidence>
<keyword evidence="3" id="KW-0067">ATP-binding</keyword>
<dbReference type="GO" id="GO:0005524">
    <property type="term" value="F:ATP binding"/>
    <property type="evidence" value="ECO:0007669"/>
    <property type="project" value="UniProtKB-KW"/>
</dbReference>
<organism evidence="6 7">
    <name type="scientific">Candidatus Adlerbacteria bacterium RIFCSPLOWO2_01_FULL_51_16</name>
    <dbReference type="NCBI Taxonomy" id="1797243"/>
    <lineage>
        <taxon>Bacteria</taxon>
        <taxon>Candidatus Adleribacteriota</taxon>
    </lineage>
</organism>
<evidence type="ECO:0000259" key="4">
    <source>
        <dbReference type="Pfam" id="PF00437"/>
    </source>
</evidence>
<evidence type="ECO:0000256" key="2">
    <source>
        <dbReference type="ARBA" id="ARBA00022741"/>
    </source>
</evidence>
<dbReference type="InterPro" id="IPR007831">
    <property type="entry name" value="T2SS_GspE_N"/>
</dbReference>
<feature type="domain" description="Bacterial type II secretion system protein E" evidence="4">
    <location>
        <begin position="156"/>
        <end position="500"/>
    </location>
</feature>
<comment type="similarity">
    <text evidence="1">Belongs to the GSP E family.</text>
</comment>
<gene>
    <name evidence="6" type="ORF">A2943_01075</name>
</gene>
<dbReference type="PANTHER" id="PTHR30258:SF3">
    <property type="entry name" value="SLL1921 PROTEIN"/>
    <property type="match status" value="1"/>
</dbReference>
<dbReference type="GO" id="GO:0005886">
    <property type="term" value="C:plasma membrane"/>
    <property type="evidence" value="ECO:0007669"/>
    <property type="project" value="TreeGrafter"/>
</dbReference>
<evidence type="ECO:0000313" key="6">
    <source>
        <dbReference type="EMBL" id="OGC80340.1"/>
    </source>
</evidence>
<protein>
    <recommendedName>
        <fullName evidence="8">Bacterial type II secretion system protein E domain-containing protein</fullName>
    </recommendedName>
</protein>
<dbReference type="Pfam" id="PF00437">
    <property type="entry name" value="T2SSE"/>
    <property type="match status" value="1"/>
</dbReference>
<dbReference type="InterPro" id="IPR027417">
    <property type="entry name" value="P-loop_NTPase"/>
</dbReference>
<dbReference type="Gene3D" id="3.40.50.300">
    <property type="entry name" value="P-loop containing nucleotide triphosphate hydrolases"/>
    <property type="match status" value="1"/>
</dbReference>
<comment type="caution">
    <text evidence="6">The sequence shown here is derived from an EMBL/GenBank/DDBJ whole genome shotgun (WGS) entry which is preliminary data.</text>
</comment>
<sequence length="534" mass="57633">MQAEEGQLKEFLLDAGLVSRSQLDATLKQAKGRSLSQALIESGVLSEEEVRRACAHALGIPYVVLEHNDIDLSALISIPEPICRVHSVVAYRRGEQGIEVALLDMADLSALEFLRGGVRILPRLTSRESLRRALLSYQKHLKEKFGSKLEGTRSGEEALETLLAHALSQNASTIYLEPTESGFRVRYRIGGVLHEAMALSQKSAQGAIAHLKQLAKLDVSATLPQEARLKAALGEEDLTLRIATLPTALGERVALHLVSDAAGRKGFTLESLGLHGEALEYLCGVLQQKSGLVVVAGKEGSGVSTTLYTLLDVLNRPNLLLASVEQDIEYRLPHVAQTRVGEGTGISPAAALRATLRQDPDVVMIGETLDGDAALLAVQAAKNRMIFLGVQADSAAEAIEKLFSFGIAEALLTSAPLTVVSQRLVRRLCKNYREEKRLSRPESHAFEGKADFGRVLAALKEEGIAPKTTSWKDIPFFTAEPCNECRGGYRGNVGIFEVLDGEGNPVGLTLPEDGLFKAAQGLTSIDEVLVVIEK</sequence>
<dbReference type="SUPFAM" id="SSF160246">
    <property type="entry name" value="EspE N-terminal domain-like"/>
    <property type="match status" value="1"/>
</dbReference>
<evidence type="ECO:0000259" key="5">
    <source>
        <dbReference type="Pfam" id="PF05157"/>
    </source>
</evidence>
<evidence type="ECO:0000256" key="3">
    <source>
        <dbReference type="ARBA" id="ARBA00022840"/>
    </source>
</evidence>
<keyword evidence="2" id="KW-0547">Nucleotide-binding</keyword>
<dbReference type="InterPro" id="IPR001482">
    <property type="entry name" value="T2SS/T4SS_dom"/>
</dbReference>
<feature type="domain" description="Type II secretion system protein GspE N-terminal" evidence="5">
    <location>
        <begin position="58"/>
        <end position="140"/>
    </location>
</feature>
<accession>A0A1F4XFB1</accession>
<dbReference type="GO" id="GO:0016887">
    <property type="term" value="F:ATP hydrolysis activity"/>
    <property type="evidence" value="ECO:0007669"/>
    <property type="project" value="TreeGrafter"/>
</dbReference>
<dbReference type="InterPro" id="IPR037257">
    <property type="entry name" value="T2SS_E_N_sf"/>
</dbReference>
<dbReference type="EMBL" id="MEWX01000025">
    <property type="protein sequence ID" value="OGC80340.1"/>
    <property type="molecule type" value="Genomic_DNA"/>
</dbReference>
<dbReference type="Proteomes" id="UP000176185">
    <property type="component" value="Unassembled WGS sequence"/>
</dbReference>
<name>A0A1F4XFB1_9BACT</name>
<evidence type="ECO:0000313" key="7">
    <source>
        <dbReference type="Proteomes" id="UP000176185"/>
    </source>
</evidence>